<keyword evidence="3" id="KW-1185">Reference proteome</keyword>
<feature type="signal peptide" evidence="1">
    <location>
        <begin position="1"/>
        <end position="16"/>
    </location>
</feature>
<evidence type="ECO:0000313" key="2">
    <source>
        <dbReference type="EMBL" id="CAD5220354.1"/>
    </source>
</evidence>
<keyword evidence="1" id="KW-0732">Signal</keyword>
<organism evidence="2 3">
    <name type="scientific">Bursaphelenchus okinawaensis</name>
    <dbReference type="NCBI Taxonomy" id="465554"/>
    <lineage>
        <taxon>Eukaryota</taxon>
        <taxon>Metazoa</taxon>
        <taxon>Ecdysozoa</taxon>
        <taxon>Nematoda</taxon>
        <taxon>Chromadorea</taxon>
        <taxon>Rhabditida</taxon>
        <taxon>Tylenchina</taxon>
        <taxon>Tylenchomorpha</taxon>
        <taxon>Aphelenchoidea</taxon>
        <taxon>Aphelenchoididae</taxon>
        <taxon>Bursaphelenchus</taxon>
    </lineage>
</organism>
<accession>A0A811KY24</accession>
<gene>
    <name evidence="2" type="ORF">BOKJ2_LOCUS8902</name>
</gene>
<protein>
    <recommendedName>
        <fullName evidence="4">Activin_recp domain-containing protein</fullName>
    </recommendedName>
</protein>
<sequence>MRVFFLILASISSVKAVDLECFMGRNPLGYTPQIYDVCHRYRFHQSPQCLKFTQGSVVTRDCDPSFLCERFNIKNKCVRNLAQANLYGEICCCSTDLCNASFMAKLNILTMLISFVFFLVI</sequence>
<dbReference type="EMBL" id="CAJFDH010000004">
    <property type="protein sequence ID" value="CAD5220354.1"/>
    <property type="molecule type" value="Genomic_DNA"/>
</dbReference>
<proteinExistence type="predicted"/>
<dbReference type="Proteomes" id="UP000783686">
    <property type="component" value="Unassembled WGS sequence"/>
</dbReference>
<dbReference type="OrthoDB" id="5792053at2759"/>
<evidence type="ECO:0000313" key="3">
    <source>
        <dbReference type="Proteomes" id="UP000614601"/>
    </source>
</evidence>
<dbReference type="Proteomes" id="UP000614601">
    <property type="component" value="Unassembled WGS sequence"/>
</dbReference>
<evidence type="ECO:0008006" key="4">
    <source>
        <dbReference type="Google" id="ProtNLM"/>
    </source>
</evidence>
<dbReference type="AlphaFoldDB" id="A0A811KY24"/>
<reference evidence="2" key="1">
    <citation type="submission" date="2020-09" db="EMBL/GenBank/DDBJ databases">
        <authorList>
            <person name="Kikuchi T."/>
        </authorList>
    </citation>
    <scope>NUCLEOTIDE SEQUENCE</scope>
    <source>
        <strain evidence="2">SH1</strain>
    </source>
</reference>
<comment type="caution">
    <text evidence="2">The sequence shown here is derived from an EMBL/GenBank/DDBJ whole genome shotgun (WGS) entry which is preliminary data.</text>
</comment>
<feature type="chain" id="PRO_5036408422" description="Activin_recp domain-containing protein" evidence="1">
    <location>
        <begin position="17"/>
        <end position="121"/>
    </location>
</feature>
<name>A0A811KY24_9BILA</name>
<dbReference type="EMBL" id="CAJFCW020000004">
    <property type="protein sequence ID" value="CAG9113566.1"/>
    <property type="molecule type" value="Genomic_DNA"/>
</dbReference>
<evidence type="ECO:0000256" key="1">
    <source>
        <dbReference type="SAM" id="SignalP"/>
    </source>
</evidence>